<protein>
    <submittedName>
        <fullName evidence="4">Uncharacterized protein</fullName>
    </submittedName>
</protein>
<proteinExistence type="predicted"/>
<dbReference type="InterPro" id="IPR009003">
    <property type="entry name" value="Peptidase_S1_PA"/>
</dbReference>
<dbReference type="PANTHER" id="PTHR43343">
    <property type="entry name" value="PEPTIDASE S12"/>
    <property type="match status" value="1"/>
</dbReference>
<dbReference type="SUPFAM" id="SSF50494">
    <property type="entry name" value="Trypsin-like serine proteases"/>
    <property type="match status" value="1"/>
</dbReference>
<evidence type="ECO:0000256" key="1">
    <source>
        <dbReference type="ARBA" id="ARBA00022670"/>
    </source>
</evidence>
<gene>
    <name evidence="4" type="ORF">COV91_06450</name>
</gene>
<comment type="caution">
    <text evidence="4">The sequence shown here is derived from an EMBL/GenBank/DDBJ whole genome shotgun (WGS) entry which is preliminary data.</text>
</comment>
<dbReference type="Proteomes" id="UP000229342">
    <property type="component" value="Unassembled WGS sequence"/>
</dbReference>
<dbReference type="PANTHER" id="PTHR43343:SF3">
    <property type="entry name" value="PROTEASE DO-LIKE 8, CHLOROPLASTIC"/>
    <property type="match status" value="1"/>
</dbReference>
<dbReference type="InterPro" id="IPR051201">
    <property type="entry name" value="Chloro_Bact_Ser_Proteases"/>
</dbReference>
<dbReference type="Gene3D" id="2.40.10.120">
    <property type="match status" value="1"/>
</dbReference>
<keyword evidence="3" id="KW-1133">Transmembrane helix</keyword>
<evidence type="ECO:0000313" key="5">
    <source>
        <dbReference type="Proteomes" id="UP000229342"/>
    </source>
</evidence>
<dbReference type="GO" id="GO:0006508">
    <property type="term" value="P:proteolysis"/>
    <property type="evidence" value="ECO:0007669"/>
    <property type="project" value="UniProtKB-KW"/>
</dbReference>
<dbReference type="InterPro" id="IPR001940">
    <property type="entry name" value="Peptidase_S1C"/>
</dbReference>
<dbReference type="EMBL" id="PCVG01000087">
    <property type="protein sequence ID" value="PIQ68021.1"/>
    <property type="molecule type" value="Genomic_DNA"/>
</dbReference>
<accession>A0A2H0K9T8</accession>
<feature type="transmembrane region" description="Helical" evidence="3">
    <location>
        <begin position="9"/>
        <end position="27"/>
    </location>
</feature>
<keyword evidence="3" id="KW-0812">Transmembrane</keyword>
<dbReference type="GO" id="GO:0004252">
    <property type="term" value="F:serine-type endopeptidase activity"/>
    <property type="evidence" value="ECO:0007669"/>
    <property type="project" value="InterPro"/>
</dbReference>
<keyword evidence="1" id="KW-0645">Protease</keyword>
<sequence length="322" mass="34040">MPHHQLKRILWSIALIAVIGTGTYSLYTHTTTYIDEKERAFDEKILMVQQQVASLYEAVQTLAGANTQVALSVKELQNRKDAISKSQDELLTEAVAKVAPAVVSIVVSKDVPNLEVTYENPFGNDPFFKDFGVRVPVYRQKGTVNQKVGAGTGFIISPLGYVLTNKHVVSDPSATYTALLSDGTQKNGRVIFRDTEHDIALLKIEGSSFPSVHLGNSNAIKLGQTVVAIGNALGEYNNSVSVGIISGLNRDITASSGGGGSETLKGVIQTDAAINPGNSGGPLITTSGDVIGVNVATVVGSSNISFSIPIATAKALVQPYIQ</sequence>
<organism evidence="4 5">
    <name type="scientific">Candidatus Taylorbacteria bacterium CG11_big_fil_rev_8_21_14_0_20_46_11</name>
    <dbReference type="NCBI Taxonomy" id="1975025"/>
    <lineage>
        <taxon>Bacteria</taxon>
        <taxon>Candidatus Tayloriibacteriota</taxon>
    </lineage>
</organism>
<dbReference type="PRINTS" id="PR00834">
    <property type="entry name" value="PROTEASES2C"/>
</dbReference>
<dbReference type="Pfam" id="PF13365">
    <property type="entry name" value="Trypsin_2"/>
    <property type="match status" value="1"/>
</dbReference>
<evidence type="ECO:0000313" key="4">
    <source>
        <dbReference type="EMBL" id="PIQ68021.1"/>
    </source>
</evidence>
<dbReference type="AlphaFoldDB" id="A0A2H0K9T8"/>
<reference evidence="4 5" key="1">
    <citation type="submission" date="2017-09" db="EMBL/GenBank/DDBJ databases">
        <title>Depth-based differentiation of microbial function through sediment-hosted aquifers and enrichment of novel symbionts in the deep terrestrial subsurface.</title>
        <authorList>
            <person name="Probst A.J."/>
            <person name="Ladd B."/>
            <person name="Jarett J.K."/>
            <person name="Geller-Mcgrath D.E."/>
            <person name="Sieber C.M."/>
            <person name="Emerson J.B."/>
            <person name="Anantharaman K."/>
            <person name="Thomas B.C."/>
            <person name="Malmstrom R."/>
            <person name="Stieglmeier M."/>
            <person name="Klingl A."/>
            <person name="Woyke T."/>
            <person name="Ryan C.M."/>
            <person name="Banfield J.F."/>
        </authorList>
    </citation>
    <scope>NUCLEOTIDE SEQUENCE [LARGE SCALE GENOMIC DNA]</scope>
    <source>
        <strain evidence="4">CG11_big_fil_rev_8_21_14_0_20_46_11</strain>
    </source>
</reference>
<evidence type="ECO:0000256" key="3">
    <source>
        <dbReference type="SAM" id="Phobius"/>
    </source>
</evidence>
<keyword evidence="2" id="KW-0378">Hydrolase</keyword>
<name>A0A2H0K9T8_9BACT</name>
<keyword evidence="3" id="KW-0472">Membrane</keyword>
<evidence type="ECO:0000256" key="2">
    <source>
        <dbReference type="ARBA" id="ARBA00022801"/>
    </source>
</evidence>